<evidence type="ECO:0000256" key="1">
    <source>
        <dbReference type="SAM" id="Coils"/>
    </source>
</evidence>
<keyword evidence="1" id="KW-0175">Coiled coil</keyword>
<reference evidence="4 5" key="1">
    <citation type="submission" date="2024-06" db="EMBL/GenBank/DDBJ databases">
        <title>The draft genome of Grus japonensis, version 3.</title>
        <authorList>
            <person name="Nabeshima K."/>
            <person name="Suzuki S."/>
            <person name="Onuma M."/>
        </authorList>
    </citation>
    <scope>NUCLEOTIDE SEQUENCE [LARGE SCALE GENOMIC DNA]</scope>
    <source>
        <strain evidence="4 5">451A</strain>
    </source>
</reference>
<name>A0ABC9XL44_GRUJA</name>
<feature type="coiled-coil region" evidence="1">
    <location>
        <begin position="477"/>
        <end position="626"/>
    </location>
</feature>
<dbReference type="Proteomes" id="UP001623348">
    <property type="component" value="Unassembled WGS sequence"/>
</dbReference>
<feature type="domain" description="DUF4795" evidence="3">
    <location>
        <begin position="719"/>
        <end position="815"/>
    </location>
</feature>
<gene>
    <name evidence="4" type="ORF">GRJ2_002242900</name>
</gene>
<feature type="compositionally biased region" description="Gly residues" evidence="2">
    <location>
        <begin position="193"/>
        <end position="202"/>
    </location>
</feature>
<dbReference type="InterPro" id="IPR032013">
    <property type="entry name" value="DUF4795"/>
</dbReference>
<evidence type="ECO:0000313" key="4">
    <source>
        <dbReference type="EMBL" id="GAB0197775.1"/>
    </source>
</evidence>
<evidence type="ECO:0000256" key="2">
    <source>
        <dbReference type="SAM" id="MobiDB-lite"/>
    </source>
</evidence>
<protein>
    <submittedName>
        <fullName evidence="4">Glutamine-rich protein 2</fullName>
    </submittedName>
</protein>
<comment type="caution">
    <text evidence="4">The sequence shown here is derived from an EMBL/GenBank/DDBJ whole genome shotgun (WGS) entry which is preliminary data.</text>
</comment>
<feature type="region of interest" description="Disordered" evidence="2">
    <location>
        <begin position="50"/>
        <end position="101"/>
    </location>
</feature>
<evidence type="ECO:0000259" key="3">
    <source>
        <dbReference type="Pfam" id="PF16043"/>
    </source>
</evidence>
<feature type="compositionally biased region" description="Gly residues" evidence="2">
    <location>
        <begin position="69"/>
        <end position="80"/>
    </location>
</feature>
<keyword evidence="5" id="KW-1185">Reference proteome</keyword>
<accession>A0ABC9XL44</accession>
<feature type="compositionally biased region" description="Low complexity" evidence="2">
    <location>
        <begin position="317"/>
        <end position="351"/>
    </location>
</feature>
<evidence type="ECO:0000313" key="5">
    <source>
        <dbReference type="Proteomes" id="UP001623348"/>
    </source>
</evidence>
<feature type="compositionally biased region" description="Low complexity" evidence="2">
    <location>
        <begin position="214"/>
        <end position="308"/>
    </location>
</feature>
<dbReference type="Pfam" id="PF16043">
    <property type="entry name" value="DUF4795"/>
    <property type="match status" value="1"/>
</dbReference>
<feature type="region of interest" description="Disordered" evidence="2">
    <location>
        <begin position="193"/>
        <end position="396"/>
    </location>
</feature>
<dbReference type="PANTHER" id="PTHR46766">
    <property type="entry name" value="GLUTAMINE-RICH PROTEIN 2"/>
    <property type="match status" value="1"/>
</dbReference>
<dbReference type="PANTHER" id="PTHR46766:SF1">
    <property type="entry name" value="GLUTAMINE-RICH PROTEIN 2"/>
    <property type="match status" value="1"/>
</dbReference>
<sequence length="815" mass="86052">MAPLSLSQLLDVAIGTPEVGAVNFRALHSLLQAMLGHLGLQDLPALEQGCSPTPLLGGDQPVEAHPGEEGGQGRGPGTGHGPLAARKDPLQGTVSGSQVASVAADMGQMKKKIEEDESGISKAMALSQDLLEEISGMKAAQSRMGEDIRMIQEALGLKKLKERLSLYPAPEEVSNMVHWEVLEDCLVGRKAGGGGGGGGGRGLPVPASPGTQSTIPGTQPGSPGTQTTIPGTQPGSPGTQTTTPGMQPGTPGTQTTTPGMQPGSPGTQTTTPGMQPGSPGTQTTTPGMQPGTPGTQTTTPGMQPGSPGTRPPPQPGSPGTQTTTPGMQPGTPGTQTTTPGMQPGTSGTQTTIPRMQPAPPGTQEQGAGVQPNPSDMEPSLPGAEKVPTEATPGALGTRMDATSTQLDQAGHRAAGTLSLTAQGFEVPLNAGPRTTFPLQEPAVPWGSSGSSSASSRYVETVEALRQIGQLGNLYTALKEQVAHLEATKSDNAELEKLRLLFPEGDQESITNILADLRDQVSSLQGLASDLQGEKGKIRQLEDAFGKLGVTGADWKVDGSDQVTLQLGSTLQEIKQELKELREQQETTKATLEQLVTKTADQLQEQLDKLKAMVESTGQEQAEVQAEGQAACPICSTDIGVQVGQLLQRYEKLQELVDSFMSRQPVAKVVRQLPGRSQQDEELLKRIQATVAQVQGDYKKLSSVTGNLLDDHHQKQKDIEKADKTTLAGKVSRTQFEACVERLNEMIQETLSRVTGQEQGWHQVQRQLTEEMDSKLDRLELGPFRQQLEEHWKSILEQLKEKAPTTEADDAAGIKK</sequence>
<dbReference type="AlphaFoldDB" id="A0ABC9XL44"/>
<dbReference type="EMBL" id="BAAFJT010000018">
    <property type="protein sequence ID" value="GAB0197775.1"/>
    <property type="molecule type" value="Genomic_DNA"/>
</dbReference>
<proteinExistence type="predicted"/>
<organism evidence="4 5">
    <name type="scientific">Grus japonensis</name>
    <name type="common">Japanese crane</name>
    <name type="synonym">Red-crowned crane</name>
    <dbReference type="NCBI Taxonomy" id="30415"/>
    <lineage>
        <taxon>Eukaryota</taxon>
        <taxon>Metazoa</taxon>
        <taxon>Chordata</taxon>
        <taxon>Craniata</taxon>
        <taxon>Vertebrata</taxon>
        <taxon>Euteleostomi</taxon>
        <taxon>Archelosauria</taxon>
        <taxon>Archosauria</taxon>
        <taxon>Dinosauria</taxon>
        <taxon>Saurischia</taxon>
        <taxon>Theropoda</taxon>
        <taxon>Coelurosauria</taxon>
        <taxon>Aves</taxon>
        <taxon>Neognathae</taxon>
        <taxon>Neoaves</taxon>
        <taxon>Gruiformes</taxon>
        <taxon>Gruidae</taxon>
        <taxon>Grus</taxon>
    </lineage>
</organism>